<accession>A0AAW0YZV2</accession>
<evidence type="ECO:0000256" key="3">
    <source>
        <dbReference type="ARBA" id="ARBA00011276"/>
    </source>
</evidence>
<gene>
    <name evidence="9" type="ORF">IAR55_002664</name>
</gene>
<evidence type="ECO:0000256" key="2">
    <source>
        <dbReference type="ARBA" id="ARBA00006109"/>
    </source>
</evidence>
<feature type="transmembrane region" description="Helical" evidence="8">
    <location>
        <begin position="44"/>
        <end position="63"/>
    </location>
</feature>
<dbReference type="AlphaFoldDB" id="A0AAW0YZV2"/>
<evidence type="ECO:0000256" key="1">
    <source>
        <dbReference type="ARBA" id="ARBA00004477"/>
    </source>
</evidence>
<evidence type="ECO:0000256" key="8">
    <source>
        <dbReference type="SAM" id="Phobius"/>
    </source>
</evidence>
<comment type="subcellular location">
    <subcellularLocation>
        <location evidence="1">Endoplasmic reticulum membrane</location>
        <topology evidence="1">Multi-pass membrane protein</topology>
    </subcellularLocation>
</comment>
<comment type="subunit">
    <text evidence="3">Component of the ER membrane protein complex (EMC).</text>
</comment>
<keyword evidence="4 8" id="KW-0812">Transmembrane</keyword>
<dbReference type="PANTHER" id="PTHR21181:SF7">
    <property type="entry name" value="ER MEMBRANE PROTEIN COMPLEX SUBUNIT 5"/>
    <property type="match status" value="1"/>
</dbReference>
<proteinExistence type="inferred from homology"/>
<comment type="similarity">
    <text evidence="2">Belongs to the membrane magnesium transporter (TC 1.A.67) family.</text>
</comment>
<dbReference type="RefSeq" id="XP_066803278.1">
    <property type="nucleotide sequence ID" value="XM_066945777.1"/>
</dbReference>
<keyword evidence="10" id="KW-1185">Reference proteome</keyword>
<dbReference type="GO" id="GO:0005769">
    <property type="term" value="C:early endosome"/>
    <property type="evidence" value="ECO:0007669"/>
    <property type="project" value="TreeGrafter"/>
</dbReference>
<dbReference type="GO" id="GO:0022890">
    <property type="term" value="F:inorganic cation transmembrane transporter activity"/>
    <property type="evidence" value="ECO:0007669"/>
    <property type="project" value="TreeGrafter"/>
</dbReference>
<sequence length="108" mass="11568">MSQILGRVLVGVALLAVLHAAFSTYEHLSILKALSRPTTSLPTSIVVEALASLLLFIPGIALASGPLKDVTYRGELAKRSIDDADARMGFMRLSKRGKALFGDLDRTT</sequence>
<evidence type="ECO:0000256" key="6">
    <source>
        <dbReference type="ARBA" id="ARBA00022989"/>
    </source>
</evidence>
<organism evidence="9 10">
    <name type="scientific">Kwoniella newhampshirensis</name>
    <dbReference type="NCBI Taxonomy" id="1651941"/>
    <lineage>
        <taxon>Eukaryota</taxon>
        <taxon>Fungi</taxon>
        <taxon>Dikarya</taxon>
        <taxon>Basidiomycota</taxon>
        <taxon>Agaricomycotina</taxon>
        <taxon>Tremellomycetes</taxon>
        <taxon>Tremellales</taxon>
        <taxon>Cryptococcaceae</taxon>
        <taxon>Kwoniella</taxon>
    </lineage>
</organism>
<dbReference type="GO" id="GO:0072546">
    <property type="term" value="C:EMC complex"/>
    <property type="evidence" value="ECO:0007669"/>
    <property type="project" value="TreeGrafter"/>
</dbReference>
<dbReference type="EMBL" id="JBCAWK010000005">
    <property type="protein sequence ID" value="KAK8858437.1"/>
    <property type="molecule type" value="Genomic_DNA"/>
</dbReference>
<evidence type="ECO:0000256" key="5">
    <source>
        <dbReference type="ARBA" id="ARBA00022824"/>
    </source>
</evidence>
<evidence type="ECO:0000313" key="10">
    <source>
        <dbReference type="Proteomes" id="UP001388673"/>
    </source>
</evidence>
<dbReference type="GO" id="GO:0005794">
    <property type="term" value="C:Golgi apparatus"/>
    <property type="evidence" value="ECO:0007669"/>
    <property type="project" value="TreeGrafter"/>
</dbReference>
<evidence type="ECO:0000313" key="9">
    <source>
        <dbReference type="EMBL" id="KAK8858437.1"/>
    </source>
</evidence>
<keyword evidence="5" id="KW-0256">Endoplasmic reticulum</keyword>
<dbReference type="PANTHER" id="PTHR21181">
    <property type="match status" value="1"/>
</dbReference>
<reference evidence="9 10" key="1">
    <citation type="journal article" date="2024" name="bioRxiv">
        <title>Comparative genomics of Cryptococcus and Kwoniella reveals pathogenesis evolution and contrasting karyotype dynamics via intercentromeric recombination or chromosome fusion.</title>
        <authorList>
            <person name="Coelho M.A."/>
            <person name="David-Palma M."/>
            <person name="Shea T."/>
            <person name="Bowers K."/>
            <person name="McGinley-Smith S."/>
            <person name="Mohammad A.W."/>
            <person name="Gnirke A."/>
            <person name="Yurkov A.M."/>
            <person name="Nowrousian M."/>
            <person name="Sun S."/>
            <person name="Cuomo C.A."/>
            <person name="Heitman J."/>
        </authorList>
    </citation>
    <scope>NUCLEOTIDE SEQUENCE [LARGE SCALE GENOMIC DNA]</scope>
    <source>
        <strain evidence="9 10">CBS 13917</strain>
    </source>
</reference>
<evidence type="ECO:0000256" key="7">
    <source>
        <dbReference type="ARBA" id="ARBA00023136"/>
    </source>
</evidence>
<evidence type="ECO:0000256" key="4">
    <source>
        <dbReference type="ARBA" id="ARBA00022692"/>
    </source>
</evidence>
<name>A0AAW0YZV2_9TREE</name>
<dbReference type="Proteomes" id="UP001388673">
    <property type="component" value="Unassembled WGS sequence"/>
</dbReference>
<protein>
    <recommendedName>
        <fullName evidence="11">Magnesium transporter</fullName>
    </recommendedName>
</protein>
<dbReference type="InterPro" id="IPR018937">
    <property type="entry name" value="MMgT"/>
</dbReference>
<dbReference type="Pfam" id="PF10270">
    <property type="entry name" value="MMgT"/>
    <property type="match status" value="1"/>
</dbReference>
<keyword evidence="7 8" id="KW-0472">Membrane</keyword>
<dbReference type="GeneID" id="92179922"/>
<dbReference type="GO" id="GO:0005886">
    <property type="term" value="C:plasma membrane"/>
    <property type="evidence" value="ECO:0007669"/>
    <property type="project" value="TreeGrafter"/>
</dbReference>
<evidence type="ECO:0008006" key="11">
    <source>
        <dbReference type="Google" id="ProtNLM"/>
    </source>
</evidence>
<keyword evidence="6 8" id="KW-1133">Transmembrane helix</keyword>
<dbReference type="KEGG" id="kne:92179922"/>
<comment type="caution">
    <text evidence="9">The sequence shown here is derived from an EMBL/GenBank/DDBJ whole genome shotgun (WGS) entry which is preliminary data.</text>
</comment>